<feature type="transmembrane region" description="Helical" evidence="10">
    <location>
        <begin position="14"/>
        <end position="34"/>
    </location>
</feature>
<feature type="transmembrane region" description="Helical" evidence="10">
    <location>
        <begin position="384"/>
        <end position="407"/>
    </location>
</feature>
<dbReference type="CDD" id="cd13143">
    <property type="entry name" value="MATE_MepA_like"/>
    <property type="match status" value="1"/>
</dbReference>
<keyword evidence="8 10" id="KW-0472">Membrane</keyword>
<evidence type="ECO:0000256" key="2">
    <source>
        <dbReference type="ARBA" id="ARBA00008417"/>
    </source>
</evidence>
<comment type="subcellular location">
    <subcellularLocation>
        <location evidence="1">Cell membrane</location>
        <topology evidence="1">Multi-pass membrane protein</topology>
    </subcellularLocation>
</comment>
<comment type="similarity">
    <text evidence="2">Belongs to the multi antimicrobial extrusion (MATE) (TC 2.A.66.1) family. MepA subfamily.</text>
</comment>
<evidence type="ECO:0000256" key="8">
    <source>
        <dbReference type="ARBA" id="ARBA00023136"/>
    </source>
</evidence>
<evidence type="ECO:0000256" key="4">
    <source>
        <dbReference type="ARBA" id="ARBA00022448"/>
    </source>
</evidence>
<evidence type="ECO:0000256" key="7">
    <source>
        <dbReference type="ARBA" id="ARBA00022989"/>
    </source>
</evidence>
<feature type="transmembrane region" description="Helical" evidence="10">
    <location>
        <begin position="92"/>
        <end position="113"/>
    </location>
</feature>
<dbReference type="AlphaFoldDB" id="A0A6N3FEP8"/>
<name>A0A6N3FEP8_9FIRM</name>
<evidence type="ECO:0000256" key="1">
    <source>
        <dbReference type="ARBA" id="ARBA00004651"/>
    </source>
</evidence>
<sequence length="452" mass="50587">MNNTLQNRITFTSLIKYTLPTIIMMICFSLYTIIDGMFISRFVGADALSASNIVYPIIFLVLGVGTMFATGGSAIVARKLGENNVDEARENFTLITLGALIVGMIIEIITIIFMKKIIYLLGSTDALYFYCKEYLLYMILFTPFIILKFFFDYFLVTAGAAKLGLFSGLLGGVVNIILDYVFMVNINMGIRGAALATCIGYIVPSFIGIFYFLNKKHTLHFVKPKLTLNVLANCCSNGYSEMITQISNCVTTFVYNVVLMKLLGADGVASITIILYIQMLLNAAYMGFISGVQPRISFNYGSKNSEQLKNIIKYSLMIISIFALFTFTLSRQNANFLISIFTSKESSLFGITHNAFMIFSFGFLFNGINIFTSGMFTAFSNGKVSAIISSLRTFIFFIIGMMIFPNLFGVNGVWMVVPFAEIITLIVSLVYIYKYRKEYMYENIFTKESVAV</sequence>
<evidence type="ECO:0000313" key="11">
    <source>
        <dbReference type="EMBL" id="VYU50564.1"/>
    </source>
</evidence>
<gene>
    <name evidence="11" type="primary">mepA_2</name>
    <name evidence="11" type="ORF">IBLFYP30_00375</name>
</gene>
<dbReference type="InterPro" id="IPR051327">
    <property type="entry name" value="MATE_MepA_subfamily"/>
</dbReference>
<feature type="transmembrane region" description="Helical" evidence="10">
    <location>
        <begin position="350"/>
        <end position="372"/>
    </location>
</feature>
<dbReference type="GO" id="GO:0005886">
    <property type="term" value="C:plasma membrane"/>
    <property type="evidence" value="ECO:0007669"/>
    <property type="project" value="UniProtKB-SubCell"/>
</dbReference>
<evidence type="ECO:0000256" key="10">
    <source>
        <dbReference type="SAM" id="Phobius"/>
    </source>
</evidence>
<dbReference type="PANTHER" id="PTHR43823">
    <property type="entry name" value="SPORULATION PROTEIN YKVU"/>
    <property type="match status" value="1"/>
</dbReference>
<feature type="transmembrane region" description="Helical" evidence="10">
    <location>
        <begin position="54"/>
        <end position="77"/>
    </location>
</feature>
<reference evidence="11" key="1">
    <citation type="submission" date="2019-11" db="EMBL/GenBank/DDBJ databases">
        <authorList>
            <person name="Feng L."/>
        </authorList>
    </citation>
    <scope>NUCLEOTIDE SEQUENCE</scope>
    <source>
        <strain evidence="11">IbartlettiiLFYP30</strain>
    </source>
</reference>
<dbReference type="RefSeq" id="WP_024038100.1">
    <property type="nucleotide sequence ID" value="NZ_CACRUE010000044.1"/>
</dbReference>
<feature type="transmembrane region" description="Helical" evidence="10">
    <location>
        <begin position="163"/>
        <end position="182"/>
    </location>
</feature>
<dbReference type="InterPro" id="IPR002528">
    <property type="entry name" value="MATE_fam"/>
</dbReference>
<dbReference type="NCBIfam" id="TIGR00797">
    <property type="entry name" value="matE"/>
    <property type="match status" value="1"/>
</dbReference>
<dbReference type="InterPro" id="IPR048279">
    <property type="entry name" value="MdtK-like"/>
</dbReference>
<dbReference type="GO" id="GO:0042910">
    <property type="term" value="F:xenobiotic transmembrane transporter activity"/>
    <property type="evidence" value="ECO:0007669"/>
    <property type="project" value="InterPro"/>
</dbReference>
<feature type="transmembrane region" description="Helical" evidence="10">
    <location>
        <begin position="311"/>
        <end position="330"/>
    </location>
</feature>
<evidence type="ECO:0000256" key="6">
    <source>
        <dbReference type="ARBA" id="ARBA00022692"/>
    </source>
</evidence>
<dbReference type="Pfam" id="PF01554">
    <property type="entry name" value="MatE"/>
    <property type="match status" value="2"/>
</dbReference>
<feature type="transmembrane region" description="Helical" evidence="10">
    <location>
        <begin position="194"/>
        <end position="213"/>
    </location>
</feature>
<dbReference type="PANTHER" id="PTHR43823:SF3">
    <property type="entry name" value="MULTIDRUG EXPORT PROTEIN MEPA"/>
    <property type="match status" value="1"/>
</dbReference>
<dbReference type="GO" id="GO:0015297">
    <property type="term" value="F:antiporter activity"/>
    <property type="evidence" value="ECO:0007669"/>
    <property type="project" value="InterPro"/>
</dbReference>
<feature type="transmembrane region" description="Helical" evidence="10">
    <location>
        <begin position="268"/>
        <end position="290"/>
    </location>
</feature>
<organism evidence="11">
    <name type="scientific">Intestinibacter bartlettii</name>
    <dbReference type="NCBI Taxonomy" id="261299"/>
    <lineage>
        <taxon>Bacteria</taxon>
        <taxon>Bacillati</taxon>
        <taxon>Bacillota</taxon>
        <taxon>Clostridia</taxon>
        <taxon>Peptostreptococcales</taxon>
        <taxon>Peptostreptococcaceae</taxon>
        <taxon>Intestinibacter</taxon>
    </lineage>
</organism>
<accession>A0A6N3FEP8</accession>
<dbReference type="PIRSF" id="PIRSF006603">
    <property type="entry name" value="DinF"/>
    <property type="match status" value="1"/>
</dbReference>
<keyword evidence="7 10" id="KW-1133">Transmembrane helix</keyword>
<dbReference type="GO" id="GO:0046677">
    <property type="term" value="P:response to antibiotic"/>
    <property type="evidence" value="ECO:0007669"/>
    <property type="project" value="UniProtKB-KW"/>
</dbReference>
<feature type="transmembrane region" description="Helical" evidence="10">
    <location>
        <begin position="134"/>
        <end position="151"/>
    </location>
</feature>
<keyword evidence="5" id="KW-1003">Cell membrane</keyword>
<keyword evidence="6 10" id="KW-0812">Transmembrane</keyword>
<evidence type="ECO:0000256" key="3">
    <source>
        <dbReference type="ARBA" id="ARBA00022106"/>
    </source>
</evidence>
<protein>
    <recommendedName>
        <fullName evidence="3">Multidrug export protein MepA</fullName>
    </recommendedName>
</protein>
<keyword evidence="9" id="KW-0046">Antibiotic resistance</keyword>
<feature type="transmembrane region" description="Helical" evidence="10">
    <location>
        <begin position="413"/>
        <end position="433"/>
    </location>
</feature>
<evidence type="ECO:0000256" key="9">
    <source>
        <dbReference type="ARBA" id="ARBA00023251"/>
    </source>
</evidence>
<proteinExistence type="inferred from homology"/>
<keyword evidence="4" id="KW-0813">Transport</keyword>
<evidence type="ECO:0000256" key="5">
    <source>
        <dbReference type="ARBA" id="ARBA00022475"/>
    </source>
</evidence>
<dbReference type="InterPro" id="IPR045070">
    <property type="entry name" value="MATE_MepA-like"/>
</dbReference>
<dbReference type="EMBL" id="CACRUE010000044">
    <property type="protein sequence ID" value="VYU50564.1"/>
    <property type="molecule type" value="Genomic_DNA"/>
</dbReference>